<evidence type="ECO:0000313" key="10">
    <source>
        <dbReference type="Proteomes" id="UP000245051"/>
    </source>
</evidence>
<feature type="transmembrane region" description="Helical" evidence="7">
    <location>
        <begin position="95"/>
        <end position="114"/>
    </location>
</feature>
<reference evidence="9 10" key="1">
    <citation type="submission" date="2018-05" db="EMBL/GenBank/DDBJ databases">
        <title>Complete genome sequence of the Type Strain of Streptomyces spongiicola HNM0071, the producer of staurosporine.</title>
        <authorList>
            <person name="Zhou S."/>
            <person name="Huang X."/>
        </authorList>
    </citation>
    <scope>NUCLEOTIDE SEQUENCE [LARGE SCALE GENOMIC DNA]</scope>
    <source>
        <strain evidence="9 10">HNM0071</strain>
    </source>
</reference>
<evidence type="ECO:0000256" key="5">
    <source>
        <dbReference type="ARBA" id="ARBA00023136"/>
    </source>
</evidence>
<feature type="transmembrane region" description="Helical" evidence="7">
    <location>
        <begin position="263"/>
        <end position="282"/>
    </location>
</feature>
<evidence type="ECO:0000256" key="6">
    <source>
        <dbReference type="SAM" id="MobiDB-lite"/>
    </source>
</evidence>
<feature type="transmembrane region" description="Helical" evidence="7">
    <location>
        <begin position="47"/>
        <end position="74"/>
    </location>
</feature>
<organism evidence="9 10">
    <name type="scientific">Streptomyces spongiicola</name>
    <dbReference type="NCBI Taxonomy" id="1690221"/>
    <lineage>
        <taxon>Bacteria</taxon>
        <taxon>Bacillati</taxon>
        <taxon>Actinomycetota</taxon>
        <taxon>Actinomycetes</taxon>
        <taxon>Kitasatosporales</taxon>
        <taxon>Streptomycetaceae</taxon>
        <taxon>Streptomyces</taxon>
    </lineage>
</organism>
<feature type="region of interest" description="Disordered" evidence="6">
    <location>
        <begin position="400"/>
        <end position="420"/>
    </location>
</feature>
<keyword evidence="2" id="KW-1003">Cell membrane</keyword>
<dbReference type="EMBL" id="CP029254">
    <property type="protein sequence ID" value="AWK11007.1"/>
    <property type="molecule type" value="Genomic_DNA"/>
</dbReference>
<feature type="region of interest" description="Disordered" evidence="6">
    <location>
        <begin position="204"/>
        <end position="226"/>
    </location>
</feature>
<feature type="transmembrane region" description="Helical" evidence="7">
    <location>
        <begin position="230"/>
        <end position="251"/>
    </location>
</feature>
<keyword evidence="3 7" id="KW-0812">Transmembrane</keyword>
<dbReference type="Pfam" id="PF04024">
    <property type="entry name" value="PspC"/>
    <property type="match status" value="1"/>
</dbReference>
<feature type="region of interest" description="Disordered" evidence="6">
    <location>
        <begin position="142"/>
        <end position="178"/>
    </location>
</feature>
<dbReference type="PANTHER" id="PTHR33885">
    <property type="entry name" value="PHAGE SHOCK PROTEIN C"/>
    <property type="match status" value="1"/>
</dbReference>
<dbReference type="Proteomes" id="UP000245051">
    <property type="component" value="Chromosome"/>
</dbReference>
<proteinExistence type="predicted"/>
<dbReference type="InterPro" id="IPR007168">
    <property type="entry name" value="Phageshock_PspC_N"/>
</dbReference>
<dbReference type="InterPro" id="IPR052027">
    <property type="entry name" value="PspC"/>
</dbReference>
<evidence type="ECO:0000256" key="3">
    <source>
        <dbReference type="ARBA" id="ARBA00022692"/>
    </source>
</evidence>
<feature type="domain" description="Phage shock protein PspC N-terminal" evidence="8">
    <location>
        <begin position="22"/>
        <end position="76"/>
    </location>
</feature>
<protein>
    <recommendedName>
        <fullName evidence="8">Phage shock protein PspC N-terminal domain-containing protein</fullName>
    </recommendedName>
</protein>
<keyword evidence="10" id="KW-1185">Reference proteome</keyword>
<evidence type="ECO:0000256" key="2">
    <source>
        <dbReference type="ARBA" id="ARBA00022475"/>
    </source>
</evidence>
<gene>
    <name evidence="9" type="ORF">DDQ41_21185</name>
</gene>
<name>A0ABM6V9W8_9ACTN</name>
<dbReference type="RefSeq" id="WP_109295890.1">
    <property type="nucleotide sequence ID" value="NZ_CP029254.1"/>
</dbReference>
<feature type="transmembrane region" description="Helical" evidence="7">
    <location>
        <begin position="289"/>
        <end position="310"/>
    </location>
</feature>
<evidence type="ECO:0000313" key="9">
    <source>
        <dbReference type="EMBL" id="AWK11007.1"/>
    </source>
</evidence>
<evidence type="ECO:0000256" key="4">
    <source>
        <dbReference type="ARBA" id="ARBA00022989"/>
    </source>
</evidence>
<feature type="transmembrane region" description="Helical" evidence="7">
    <location>
        <begin position="120"/>
        <end position="137"/>
    </location>
</feature>
<accession>A0ABM6V9W8</accession>
<sequence length="441" mass="44619">MTQPTAPPTAPPPEHRPPPALLRRTARHKVAGGVCGGLGRYCEVDPVIFRIAVGVLSATGGIGLIFYGFAWLLIPLEGEEENEARRALSGRVDGAALVAVLLALLGCGLFLSMLGNDGTLAFSALLSLAVAGAAVWSRRRTAAAPEGGTPDGASAHTVAEAPPEAKAPPTPDSPSWWRDPIVKDGTTGPVATGYLWGPPDASAGAAPLPRDRRAATAAPRAHGPHGPHGVTGIAGIAGIVFLLALLAGGLGTGLSWESQPLGTSLQIGLACALAVFGLGLATGSLLGRIGFGTILLSLVTAGLLVGASLLPEEIDTRWVRAEWRPATAAAVAPRYELGSGMATLDLSRVAVPPQRTVSTAAEVGAGRLRVVLPGDAVVRIRAHAGIGDVRLPGDPVDEVDVAPDGSRTRTLAPPPGAGPAGTLDLDLAVALGEVEVTRAAP</sequence>
<dbReference type="PANTHER" id="PTHR33885:SF3">
    <property type="entry name" value="PHAGE SHOCK PROTEIN C"/>
    <property type="match status" value="1"/>
</dbReference>
<comment type="subcellular location">
    <subcellularLocation>
        <location evidence="1">Cell membrane</location>
        <topology evidence="1">Single-pass membrane protein</topology>
    </subcellularLocation>
</comment>
<evidence type="ECO:0000259" key="8">
    <source>
        <dbReference type="Pfam" id="PF04024"/>
    </source>
</evidence>
<keyword evidence="5 7" id="KW-0472">Membrane</keyword>
<keyword evidence="4 7" id="KW-1133">Transmembrane helix</keyword>
<evidence type="ECO:0000256" key="7">
    <source>
        <dbReference type="SAM" id="Phobius"/>
    </source>
</evidence>
<evidence type="ECO:0000256" key="1">
    <source>
        <dbReference type="ARBA" id="ARBA00004162"/>
    </source>
</evidence>